<sequence length="166" mass="18641">MWWGPRVSSEGPPCRHDVVGPPGRFVRPCPLLMLLLLDLRRQEPRPSPTRLPRLLLLHRLTPASWSCAAATASRTSAEVRGDVGFKRTRRTFLRQIEQQHGDATSSVGRCRFEPVEGAPSTGSSLRFLRRAARLYEVPPEETVSTVCRSPPPSELMWVTDRSARTC</sequence>
<reference evidence="1 2" key="1">
    <citation type="submission" date="2017-12" db="EMBL/GenBank/DDBJ databases">
        <title>Integrating genomic resources of turbot (Scophthalmus maximus) in depth evaluation of genetic and physical mapping variation across individuals.</title>
        <authorList>
            <person name="Martinez P."/>
        </authorList>
    </citation>
    <scope>NUCLEOTIDE SEQUENCE [LARGE SCALE GENOMIC DNA]</scope>
</reference>
<gene>
    <name evidence="1" type="ORF">SMAX5B_020046</name>
</gene>
<accession>A0A2U9CSE4</accession>
<protein>
    <submittedName>
        <fullName evidence="1">Uncharacterized protein</fullName>
    </submittedName>
</protein>
<organism evidence="1 2">
    <name type="scientific">Scophthalmus maximus</name>
    <name type="common">Turbot</name>
    <name type="synonym">Psetta maxima</name>
    <dbReference type="NCBI Taxonomy" id="52904"/>
    <lineage>
        <taxon>Eukaryota</taxon>
        <taxon>Metazoa</taxon>
        <taxon>Chordata</taxon>
        <taxon>Craniata</taxon>
        <taxon>Vertebrata</taxon>
        <taxon>Euteleostomi</taxon>
        <taxon>Actinopterygii</taxon>
        <taxon>Neopterygii</taxon>
        <taxon>Teleostei</taxon>
        <taxon>Neoteleostei</taxon>
        <taxon>Acanthomorphata</taxon>
        <taxon>Carangaria</taxon>
        <taxon>Pleuronectiformes</taxon>
        <taxon>Pleuronectoidei</taxon>
        <taxon>Scophthalmidae</taxon>
        <taxon>Scophthalmus</taxon>
    </lineage>
</organism>
<dbReference type="AlphaFoldDB" id="A0A2U9CSE4"/>
<proteinExistence type="predicted"/>
<dbReference type="EMBL" id="CP026261">
    <property type="protein sequence ID" value="AWP19507.1"/>
    <property type="molecule type" value="Genomic_DNA"/>
</dbReference>
<name>A0A2U9CSE4_SCOMX</name>
<evidence type="ECO:0000313" key="2">
    <source>
        <dbReference type="Proteomes" id="UP000246464"/>
    </source>
</evidence>
<keyword evidence="2" id="KW-1185">Reference proteome</keyword>
<dbReference type="Proteomes" id="UP000246464">
    <property type="component" value="Chromosome 19"/>
</dbReference>
<evidence type="ECO:0000313" key="1">
    <source>
        <dbReference type="EMBL" id="AWP19507.1"/>
    </source>
</evidence>